<feature type="compositionally biased region" description="Basic and acidic residues" evidence="1">
    <location>
        <begin position="164"/>
        <end position="175"/>
    </location>
</feature>
<comment type="caution">
    <text evidence="3">The sequence shown here is derived from an EMBL/GenBank/DDBJ whole genome shotgun (WGS) entry which is preliminary data.</text>
</comment>
<gene>
    <name evidence="3" type="ORF">B0H50_101285</name>
</gene>
<sequence>MNKFKIFWCSGIILAAAAGFFAGSAVFRHEQKIQKNWESDEIHPGDEFRHFKKPTHFEFKQKMDSALGLSKTQQIQLDSNGRTCDSLRREMKKSIRNAEMRLHDILEADSVSEADLLSVRAELLLLNEKRLDQRIADIRFFKSVLTHEQAEKFKSFGKKFEKMKKFSDKMPHPNDEPPPFPSERHHNGEGPLPPPPNSNFHHPEMD</sequence>
<name>A0ABX5LPA7_9BACT</name>
<reference evidence="3 4" key="1">
    <citation type="submission" date="2018-05" db="EMBL/GenBank/DDBJ databases">
        <title>Animal gut microbial communities from fecal samples from Wisconsin, USA.</title>
        <authorList>
            <person name="Neumann A."/>
        </authorList>
    </citation>
    <scope>NUCLEOTIDE SEQUENCE [LARGE SCALE GENOMIC DNA]</scope>
    <source>
        <strain evidence="3 4">UWS4</strain>
    </source>
</reference>
<feature type="region of interest" description="Disordered" evidence="1">
    <location>
        <begin position="164"/>
        <end position="206"/>
    </location>
</feature>
<accession>A0ABX5LPA7</accession>
<organism evidence="3 4">
    <name type="scientific">Hallerella porci</name>
    <dbReference type="NCBI Taxonomy" id="1945871"/>
    <lineage>
        <taxon>Bacteria</taxon>
        <taxon>Pseudomonadati</taxon>
        <taxon>Fibrobacterota</taxon>
        <taxon>Fibrobacteria</taxon>
        <taxon>Fibrobacterales</taxon>
        <taxon>Fibrobacteraceae</taxon>
        <taxon>Hallerella</taxon>
    </lineage>
</organism>
<proteinExistence type="predicted"/>
<keyword evidence="2" id="KW-0732">Signal</keyword>
<dbReference type="RefSeq" id="WP_109587122.1">
    <property type="nucleotide sequence ID" value="NZ_QGHD01000001.1"/>
</dbReference>
<dbReference type="Gene3D" id="1.20.120.1490">
    <property type="match status" value="1"/>
</dbReference>
<evidence type="ECO:0000313" key="3">
    <source>
        <dbReference type="EMBL" id="PWL04270.1"/>
    </source>
</evidence>
<evidence type="ECO:0000256" key="2">
    <source>
        <dbReference type="SAM" id="SignalP"/>
    </source>
</evidence>
<evidence type="ECO:0008006" key="5">
    <source>
        <dbReference type="Google" id="ProtNLM"/>
    </source>
</evidence>
<protein>
    <recommendedName>
        <fullName evidence="5">Periplasmic heavy metal sensor</fullName>
    </recommendedName>
</protein>
<dbReference type="EMBL" id="QGHD01000001">
    <property type="protein sequence ID" value="PWL04270.1"/>
    <property type="molecule type" value="Genomic_DNA"/>
</dbReference>
<evidence type="ECO:0000313" key="4">
    <source>
        <dbReference type="Proteomes" id="UP000245523"/>
    </source>
</evidence>
<feature type="chain" id="PRO_5045265198" description="Periplasmic heavy metal sensor" evidence="2">
    <location>
        <begin position="25"/>
        <end position="206"/>
    </location>
</feature>
<feature type="signal peptide" evidence="2">
    <location>
        <begin position="1"/>
        <end position="24"/>
    </location>
</feature>
<keyword evidence="4" id="KW-1185">Reference proteome</keyword>
<evidence type="ECO:0000256" key="1">
    <source>
        <dbReference type="SAM" id="MobiDB-lite"/>
    </source>
</evidence>
<dbReference type="Proteomes" id="UP000245523">
    <property type="component" value="Unassembled WGS sequence"/>
</dbReference>